<evidence type="ECO:0000313" key="2">
    <source>
        <dbReference type="EMBL" id="SEP96539.1"/>
    </source>
</evidence>
<dbReference type="STRING" id="403935.SAMN05216481_10356"/>
<organism evidence="2 3">
    <name type="scientific">Streptomyces radiopugnans</name>
    <dbReference type="NCBI Taxonomy" id="403935"/>
    <lineage>
        <taxon>Bacteria</taxon>
        <taxon>Bacillati</taxon>
        <taxon>Actinomycetota</taxon>
        <taxon>Actinomycetes</taxon>
        <taxon>Kitasatosporales</taxon>
        <taxon>Streptomycetaceae</taxon>
        <taxon>Streptomyces</taxon>
    </lineage>
</organism>
<sequence length="147" mass="16062">MWCTRGLRRRSAAVLVLTPLLLGLPGCGGGDPEGITEIRDTFESGDAGSVIGQERTVEGWVQEVISPWAFTVGGEEPSDVEPLLVIEKDMPPVDQDDPVRVTGPVGEFDLDEVQEELGRDLAENLYDQYQGEPYIMAESIAEDVEID</sequence>
<keyword evidence="3" id="KW-1185">Reference proteome</keyword>
<keyword evidence="1" id="KW-0732">Signal</keyword>
<evidence type="ECO:0000313" key="3">
    <source>
        <dbReference type="Proteomes" id="UP000199055"/>
    </source>
</evidence>
<feature type="signal peptide" evidence="1">
    <location>
        <begin position="1"/>
        <end position="29"/>
    </location>
</feature>
<accession>A0A1H9C5W5</accession>
<gene>
    <name evidence="2" type="ORF">SAMN05216481_10356</name>
</gene>
<name>A0A1H9C5W5_9ACTN</name>
<dbReference type="AlphaFoldDB" id="A0A1H9C5W5"/>
<reference evidence="2 3" key="1">
    <citation type="submission" date="2016-10" db="EMBL/GenBank/DDBJ databases">
        <authorList>
            <person name="de Groot N.N."/>
        </authorList>
    </citation>
    <scope>NUCLEOTIDE SEQUENCE [LARGE SCALE GENOMIC DNA]</scope>
    <source>
        <strain evidence="2 3">CGMCC 4.3519</strain>
    </source>
</reference>
<evidence type="ECO:0000256" key="1">
    <source>
        <dbReference type="SAM" id="SignalP"/>
    </source>
</evidence>
<dbReference type="Proteomes" id="UP000199055">
    <property type="component" value="Unassembled WGS sequence"/>
</dbReference>
<protein>
    <recommendedName>
        <fullName evidence="4">Lipoprotein</fullName>
    </recommendedName>
</protein>
<feature type="chain" id="PRO_5039647021" description="Lipoprotein" evidence="1">
    <location>
        <begin position="30"/>
        <end position="147"/>
    </location>
</feature>
<dbReference type="EMBL" id="FOET01000003">
    <property type="protein sequence ID" value="SEP96539.1"/>
    <property type="molecule type" value="Genomic_DNA"/>
</dbReference>
<proteinExistence type="predicted"/>
<evidence type="ECO:0008006" key="4">
    <source>
        <dbReference type="Google" id="ProtNLM"/>
    </source>
</evidence>